<dbReference type="InterPro" id="IPR011989">
    <property type="entry name" value="ARM-like"/>
</dbReference>
<proteinExistence type="inferred from homology"/>
<name>A0A0N4TXV8_BRUPA</name>
<evidence type="ECO:0000256" key="5">
    <source>
        <dbReference type="ARBA" id="ARBA00023002"/>
    </source>
</evidence>
<dbReference type="SMART" id="SM00567">
    <property type="entry name" value="EZ_HEAT"/>
    <property type="match status" value="6"/>
</dbReference>
<dbReference type="EC" id="1.14.99.29" evidence="10"/>
<keyword evidence="4" id="KW-0677">Repeat</keyword>
<evidence type="ECO:0000256" key="7">
    <source>
        <dbReference type="ARBA" id="ARBA00023033"/>
    </source>
</evidence>
<dbReference type="GO" id="GO:0046872">
    <property type="term" value="F:metal ion binding"/>
    <property type="evidence" value="ECO:0007669"/>
    <property type="project" value="UniProtKB-KW"/>
</dbReference>
<dbReference type="Pfam" id="PF10236">
    <property type="entry name" value="DAP3"/>
    <property type="match status" value="1"/>
</dbReference>
<evidence type="ECO:0000256" key="1">
    <source>
        <dbReference type="ARBA" id="ARBA00000068"/>
    </source>
</evidence>
<dbReference type="InterPro" id="IPR004155">
    <property type="entry name" value="PBS_lyase_HEAT"/>
</dbReference>
<dbReference type="GO" id="GO:0019135">
    <property type="term" value="F:deoxyhypusine monooxygenase activity"/>
    <property type="evidence" value="ECO:0007669"/>
    <property type="project" value="UniProtKB-UniRule"/>
</dbReference>
<comment type="function">
    <text evidence="9">Catalyzes the hydroxylation of the N(6)-(4-aminobutyl)-L-lysine intermediate produced by deoxyhypusine synthase/DHPS on a critical lysine of the eukaryotic translation initiation factor 5A/eIF-5A. This is the second step of the post-translational modification of that lysine into an unusual amino acid residue named hypusine. Hypusination is unique to mature eIF-5A factor and is essential for its function.</text>
</comment>
<evidence type="ECO:0000256" key="11">
    <source>
        <dbReference type="PROSITE-ProRule" id="PRU00103"/>
    </source>
</evidence>
<dbReference type="AlphaFoldDB" id="A0A0N4TXV8"/>
<comment type="catalytic activity">
    <reaction evidence="1 10">
        <text>[eIF5A protein]-deoxyhypusine + AH2 + O2 = [eIF5A protein]-hypusine + A + H2O</text>
        <dbReference type="Rhea" id="RHEA:14101"/>
        <dbReference type="Rhea" id="RHEA-COMP:10144"/>
        <dbReference type="Rhea" id="RHEA-COMP:12592"/>
        <dbReference type="ChEBI" id="CHEBI:13193"/>
        <dbReference type="ChEBI" id="CHEBI:15377"/>
        <dbReference type="ChEBI" id="CHEBI:15379"/>
        <dbReference type="ChEBI" id="CHEBI:17499"/>
        <dbReference type="ChEBI" id="CHEBI:82657"/>
        <dbReference type="ChEBI" id="CHEBI:91175"/>
        <dbReference type="EC" id="1.14.99.29"/>
    </reaction>
</comment>
<reference evidence="12 13" key="2">
    <citation type="submission" date="2018-11" db="EMBL/GenBank/DDBJ databases">
        <authorList>
            <consortium name="Pathogen Informatics"/>
        </authorList>
    </citation>
    <scope>NUCLEOTIDE SEQUENCE [LARGE SCALE GENOMIC DNA]</scope>
</reference>
<dbReference type="InterPro" id="IPR027517">
    <property type="entry name" value="Deoxyhypusine_hydroxylase"/>
</dbReference>
<comment type="cofactor">
    <cofactor evidence="10">
        <name>Fe(2+)</name>
        <dbReference type="ChEBI" id="CHEBI:29033"/>
    </cofactor>
    <text evidence="10">Binds 2 Fe(2+) ions per subunit.</text>
</comment>
<dbReference type="Proteomes" id="UP000278627">
    <property type="component" value="Unassembled WGS sequence"/>
</dbReference>
<sequence length="725" mass="83428">MPYDSEIDQIGRLLNDCKQPLCARFRALFILRNIGCDRSVEWIGRCFDDSSALLKHELAYCLGQTQNEAAIPILESILQDEKQEIIVRHEAGEALGAIGSCSSTAVLEKYINDKAQSIAETCRLALRRIMWLQENKCDRKENEKESPYNSIDPAPASSETSVDKLSLILTDATKSLWERYQALFSLRNIGTDESIKSLAKGTDDTVFAAWDRAMRLTCSDSALFRHEVAYALGQAQSPIAIAELKHSLENAEENYMVRHECAEALGAIATKECEEVLKKFRNDPERVVRESCEVALDMAEYESSDSLYTYRGNWLLYFSLLLVKRTQIASLSRRFYQITSTNDPIALTAGDLGRLYQVSNEDIDTLYYRYMLPPKFRKQVETLNECVWLYRQSTFEATACLKKCAYPKQMNHRNKFLIYILIIPGKICSKAILVGMNIPNLRVVLWGRWGTGKSMTAYQIIYHVWKQGWVLFTIPNGELITIMRDYDEVKPSTYHEGRIDFPLLGHQILRRFKLMNTRNWEKLKGCKAQKHYKWSKVEETKEGEPITNIVDIGLSAPSLSSDCVGGLLRELTHHCSAGRFPLLVTIDHANSLYGKTTMKDKNHKLVDPKYFTLIHHLRKLLRNDWRNGACLLVADKREVSDARDHLTVPLETPLELFGEDIEKIEPFIPIETPLYTFEEMDTLYDYYLEKNWITSESGRTERAKKELKFLSGRNPYYYERICAFI</sequence>
<dbReference type="PANTHER" id="PTHR12697">
    <property type="entry name" value="PBS LYASE HEAT-LIKE PROTEIN"/>
    <property type="match status" value="1"/>
</dbReference>
<evidence type="ECO:0000256" key="6">
    <source>
        <dbReference type="ARBA" id="ARBA00023004"/>
    </source>
</evidence>
<keyword evidence="8 10" id="KW-0386">Hypusine biosynthesis</keyword>
<dbReference type="InterPro" id="IPR019368">
    <property type="entry name" value="Ribosomal_mS29"/>
</dbReference>
<feature type="binding site" evidence="10">
    <location>
        <position position="89"/>
    </location>
    <ligand>
        <name>Fe cation</name>
        <dbReference type="ChEBI" id="CHEBI:24875"/>
        <label>1</label>
    </ligand>
</feature>
<evidence type="ECO:0000256" key="4">
    <source>
        <dbReference type="ARBA" id="ARBA00022737"/>
    </source>
</evidence>
<feature type="repeat" description="HEAT" evidence="11">
    <location>
        <begin position="70"/>
        <end position="110"/>
    </location>
</feature>
<dbReference type="Pfam" id="PF13646">
    <property type="entry name" value="HEAT_2"/>
    <property type="match status" value="2"/>
</dbReference>
<comment type="pathway">
    <text evidence="2 10">Protein modification; eIF5A hypusination.</text>
</comment>
<feature type="binding site" evidence="10">
    <location>
        <position position="260"/>
    </location>
    <ligand>
        <name>Fe cation</name>
        <dbReference type="ChEBI" id="CHEBI:24875"/>
        <label>2</label>
    </ligand>
</feature>
<dbReference type="InterPro" id="IPR027417">
    <property type="entry name" value="P-loop_NTPase"/>
</dbReference>
<evidence type="ECO:0000256" key="10">
    <source>
        <dbReference type="HAMAP-Rule" id="MF_03101"/>
    </source>
</evidence>
<keyword evidence="13" id="KW-1185">Reference proteome</keyword>
<dbReference type="WBParaSite" id="BPAG_0001382101-mRNA-1">
    <property type="protein sequence ID" value="BPAG_0001382101-mRNA-1"/>
    <property type="gene ID" value="BPAG_0001382101"/>
</dbReference>
<accession>A0A0N4TXV8</accession>
<feature type="binding site" evidence="10">
    <location>
        <position position="90"/>
    </location>
    <ligand>
        <name>Fe cation</name>
        <dbReference type="ChEBI" id="CHEBI:24875"/>
        <label>1</label>
    </ligand>
</feature>
<dbReference type="Gene3D" id="1.25.10.10">
    <property type="entry name" value="Leucine-rich Repeat Variant"/>
    <property type="match status" value="2"/>
</dbReference>
<dbReference type="PROSITE" id="PS50077">
    <property type="entry name" value="HEAT_REPEAT"/>
    <property type="match status" value="1"/>
</dbReference>
<gene>
    <name evidence="12" type="ORF">BPAG_LOCUS13749</name>
</gene>
<comment type="similarity">
    <text evidence="10">Belongs to the deoxyhypusine hydroxylase family.</text>
</comment>
<evidence type="ECO:0000256" key="9">
    <source>
        <dbReference type="ARBA" id="ARBA00045876"/>
    </source>
</evidence>
<evidence type="ECO:0000256" key="8">
    <source>
        <dbReference type="ARBA" id="ARBA00023256"/>
    </source>
</evidence>
<feature type="binding site" evidence="10">
    <location>
        <position position="57"/>
    </location>
    <ligand>
        <name>Fe cation</name>
        <dbReference type="ChEBI" id="CHEBI:24875"/>
        <label>1</label>
    </ligand>
</feature>
<evidence type="ECO:0000313" key="14">
    <source>
        <dbReference type="WBParaSite" id="BPAG_0001382101-mRNA-1"/>
    </source>
</evidence>
<feature type="binding site" evidence="10">
    <location>
        <position position="226"/>
    </location>
    <ligand>
        <name>Fe cation</name>
        <dbReference type="ChEBI" id="CHEBI:24875"/>
        <label>2</label>
    </ligand>
</feature>
<dbReference type="PANTHER" id="PTHR12697:SF5">
    <property type="entry name" value="DEOXYHYPUSINE HYDROXYLASE"/>
    <property type="match status" value="1"/>
</dbReference>
<dbReference type="SUPFAM" id="SSF48371">
    <property type="entry name" value="ARM repeat"/>
    <property type="match status" value="1"/>
</dbReference>
<protein>
    <recommendedName>
        <fullName evidence="10">Deoxyhypusine hydroxylase</fullName>
        <shortName evidence="10">DOHH</shortName>
        <ecNumber evidence="10">1.14.99.29</ecNumber>
    </recommendedName>
    <alternativeName>
        <fullName evidence="10">Deoxyhypusine dioxygenase</fullName>
    </alternativeName>
    <alternativeName>
        <fullName evidence="10">Deoxyhypusine monooxygenase</fullName>
    </alternativeName>
</protein>
<dbReference type="InterPro" id="IPR021133">
    <property type="entry name" value="HEAT_type_2"/>
</dbReference>
<dbReference type="HAMAP" id="MF_03101">
    <property type="entry name" value="Deoxyhypusine_hydroxylase"/>
    <property type="match status" value="1"/>
</dbReference>
<dbReference type="UniPathway" id="UPA00354"/>
<dbReference type="STRING" id="6280.A0A0N4TXV8"/>
<organism evidence="14">
    <name type="scientific">Brugia pahangi</name>
    <name type="common">Filarial nematode worm</name>
    <dbReference type="NCBI Taxonomy" id="6280"/>
    <lineage>
        <taxon>Eukaryota</taxon>
        <taxon>Metazoa</taxon>
        <taxon>Ecdysozoa</taxon>
        <taxon>Nematoda</taxon>
        <taxon>Chromadorea</taxon>
        <taxon>Rhabditida</taxon>
        <taxon>Spirurina</taxon>
        <taxon>Spiruromorpha</taxon>
        <taxon>Filarioidea</taxon>
        <taxon>Onchocercidae</taxon>
        <taxon>Brugia</taxon>
    </lineage>
</organism>
<dbReference type="EMBL" id="UZAD01013441">
    <property type="protein sequence ID" value="VDN94934.1"/>
    <property type="molecule type" value="Genomic_DNA"/>
</dbReference>
<feature type="binding site" evidence="10">
    <location>
        <position position="259"/>
    </location>
    <ligand>
        <name>Fe cation</name>
        <dbReference type="ChEBI" id="CHEBI:24875"/>
        <label>2</label>
    </ligand>
</feature>
<keyword evidence="6 10" id="KW-0408">Iron</keyword>
<evidence type="ECO:0000256" key="2">
    <source>
        <dbReference type="ARBA" id="ARBA00005041"/>
    </source>
</evidence>
<keyword evidence="7 10" id="KW-0503">Monooxygenase</keyword>
<feature type="binding site" evidence="10">
    <location>
        <position position="56"/>
    </location>
    <ligand>
        <name>Fe cation</name>
        <dbReference type="ChEBI" id="CHEBI:24875"/>
        <label>1</label>
    </ligand>
</feature>
<dbReference type="SUPFAM" id="SSF52540">
    <property type="entry name" value="P-loop containing nucleoside triphosphate hydrolases"/>
    <property type="match status" value="1"/>
</dbReference>
<keyword evidence="5 10" id="KW-0560">Oxidoreductase</keyword>
<evidence type="ECO:0000313" key="12">
    <source>
        <dbReference type="EMBL" id="VDN94934.1"/>
    </source>
</evidence>
<comment type="function">
    <text evidence="10">Catalyzes the hydroxylation of the N(6)-(4-aminobutyl)-L-lysine intermediate to form hypusine, an essential post-translational modification only found in mature eIF-5A factor.</text>
</comment>
<keyword evidence="3 10" id="KW-0479">Metal-binding</keyword>
<dbReference type="InterPro" id="IPR016024">
    <property type="entry name" value="ARM-type_fold"/>
</dbReference>
<evidence type="ECO:0000256" key="3">
    <source>
        <dbReference type="ARBA" id="ARBA00022723"/>
    </source>
</evidence>
<reference evidence="14" key="1">
    <citation type="submission" date="2017-02" db="UniProtKB">
        <authorList>
            <consortium name="WormBaseParasite"/>
        </authorList>
    </citation>
    <scope>IDENTIFICATION</scope>
</reference>
<feature type="binding site" evidence="10">
    <location>
        <position position="227"/>
    </location>
    <ligand>
        <name>Fe cation</name>
        <dbReference type="ChEBI" id="CHEBI:24875"/>
        <label>2</label>
    </ligand>
</feature>
<evidence type="ECO:0000313" key="13">
    <source>
        <dbReference type="Proteomes" id="UP000278627"/>
    </source>
</evidence>